<name>A0A9D2C9S2_9MICO</name>
<evidence type="ECO:0000313" key="2">
    <source>
        <dbReference type="Proteomes" id="UP000824005"/>
    </source>
</evidence>
<sequence length="72" mass="7990">MHDQPGSCALDLEEVLAIEGPPRRELLHARAQRAQATGNPRTLVELVVMVAFVRLVPRLLPDPTPANRARRC</sequence>
<dbReference type="Proteomes" id="UP000824005">
    <property type="component" value="Unassembled WGS sequence"/>
</dbReference>
<dbReference type="AlphaFoldDB" id="A0A9D2C9S2"/>
<gene>
    <name evidence="1" type="ORF">H9830_05370</name>
</gene>
<organism evidence="1 2">
    <name type="scientific">Candidatus Agrococcus pullicola</name>
    <dbReference type="NCBI Taxonomy" id="2838429"/>
    <lineage>
        <taxon>Bacteria</taxon>
        <taxon>Bacillati</taxon>
        <taxon>Actinomycetota</taxon>
        <taxon>Actinomycetes</taxon>
        <taxon>Micrococcales</taxon>
        <taxon>Microbacteriaceae</taxon>
        <taxon>Agrococcus</taxon>
    </lineage>
</organism>
<dbReference type="EMBL" id="DXDC01000155">
    <property type="protein sequence ID" value="HIY65690.1"/>
    <property type="molecule type" value="Genomic_DNA"/>
</dbReference>
<reference evidence="1" key="2">
    <citation type="submission" date="2021-04" db="EMBL/GenBank/DDBJ databases">
        <authorList>
            <person name="Gilroy R."/>
        </authorList>
    </citation>
    <scope>NUCLEOTIDE SEQUENCE</scope>
    <source>
        <strain evidence="1">ChiGjej1B1-98</strain>
    </source>
</reference>
<accession>A0A9D2C9S2</accession>
<protein>
    <submittedName>
        <fullName evidence="1">Uncharacterized protein</fullName>
    </submittedName>
</protein>
<proteinExistence type="predicted"/>
<evidence type="ECO:0000313" key="1">
    <source>
        <dbReference type="EMBL" id="HIY65690.1"/>
    </source>
</evidence>
<reference evidence="1" key="1">
    <citation type="journal article" date="2021" name="PeerJ">
        <title>Extensive microbial diversity within the chicken gut microbiome revealed by metagenomics and culture.</title>
        <authorList>
            <person name="Gilroy R."/>
            <person name="Ravi A."/>
            <person name="Getino M."/>
            <person name="Pursley I."/>
            <person name="Horton D.L."/>
            <person name="Alikhan N.F."/>
            <person name="Baker D."/>
            <person name="Gharbi K."/>
            <person name="Hall N."/>
            <person name="Watson M."/>
            <person name="Adriaenssens E.M."/>
            <person name="Foster-Nyarko E."/>
            <person name="Jarju S."/>
            <person name="Secka A."/>
            <person name="Antonio M."/>
            <person name="Oren A."/>
            <person name="Chaudhuri R.R."/>
            <person name="La Ragione R."/>
            <person name="Hildebrand F."/>
            <person name="Pallen M.J."/>
        </authorList>
    </citation>
    <scope>NUCLEOTIDE SEQUENCE</scope>
    <source>
        <strain evidence="1">ChiGjej1B1-98</strain>
    </source>
</reference>
<comment type="caution">
    <text evidence="1">The sequence shown here is derived from an EMBL/GenBank/DDBJ whole genome shotgun (WGS) entry which is preliminary data.</text>
</comment>